<feature type="binding site" evidence="7">
    <location>
        <position position="120"/>
    </location>
    <ligand>
        <name>Zn(2+)</name>
        <dbReference type="ChEBI" id="CHEBI:29105"/>
    </ligand>
</feature>
<evidence type="ECO:0000313" key="9">
    <source>
        <dbReference type="EMBL" id="MST73769.1"/>
    </source>
</evidence>
<keyword evidence="8" id="KW-0408">Iron</keyword>
<dbReference type="GO" id="GO:1900376">
    <property type="term" value="P:regulation of secondary metabolite biosynthetic process"/>
    <property type="evidence" value="ECO:0007669"/>
    <property type="project" value="TreeGrafter"/>
</dbReference>
<keyword evidence="3 7" id="KW-0862">Zinc</keyword>
<protein>
    <submittedName>
        <fullName evidence="9">Transcriptional repressor</fullName>
    </submittedName>
</protein>
<dbReference type="CDD" id="cd07153">
    <property type="entry name" value="Fur_like"/>
    <property type="match status" value="1"/>
</dbReference>
<dbReference type="GO" id="GO:0003700">
    <property type="term" value="F:DNA-binding transcription factor activity"/>
    <property type="evidence" value="ECO:0007669"/>
    <property type="project" value="InterPro"/>
</dbReference>
<gene>
    <name evidence="9" type="ORF">FYJ75_01805</name>
</gene>
<comment type="similarity">
    <text evidence="1">Belongs to the Fur family.</text>
</comment>
<dbReference type="Pfam" id="PF01475">
    <property type="entry name" value="FUR"/>
    <property type="match status" value="1"/>
</dbReference>
<evidence type="ECO:0000313" key="10">
    <source>
        <dbReference type="Proteomes" id="UP000474024"/>
    </source>
</evidence>
<feature type="binding site" evidence="7">
    <location>
        <position position="83"/>
    </location>
    <ligand>
        <name>Zn(2+)</name>
        <dbReference type="ChEBI" id="CHEBI:29105"/>
    </ligand>
</feature>
<dbReference type="GO" id="GO:0000976">
    <property type="term" value="F:transcription cis-regulatory region binding"/>
    <property type="evidence" value="ECO:0007669"/>
    <property type="project" value="TreeGrafter"/>
</dbReference>
<evidence type="ECO:0000256" key="4">
    <source>
        <dbReference type="ARBA" id="ARBA00023015"/>
    </source>
</evidence>
<accession>A0A6L5YP66</accession>
<dbReference type="InterPro" id="IPR036390">
    <property type="entry name" value="WH_DNA-bd_sf"/>
</dbReference>
<comment type="caution">
    <text evidence="9">The sequence shown here is derived from an EMBL/GenBank/DDBJ whole genome shotgun (WGS) entry which is preliminary data.</text>
</comment>
<evidence type="ECO:0000256" key="5">
    <source>
        <dbReference type="ARBA" id="ARBA00023125"/>
    </source>
</evidence>
<dbReference type="InterPro" id="IPR036388">
    <property type="entry name" value="WH-like_DNA-bd_sf"/>
</dbReference>
<dbReference type="RefSeq" id="WP_154428244.1">
    <property type="nucleotide sequence ID" value="NZ_VUNI01000002.1"/>
</dbReference>
<dbReference type="PANTHER" id="PTHR33202">
    <property type="entry name" value="ZINC UPTAKE REGULATION PROTEIN"/>
    <property type="match status" value="1"/>
</dbReference>
<keyword evidence="5" id="KW-0238">DNA-binding</keyword>
<keyword evidence="7" id="KW-0479">Metal-binding</keyword>
<proteinExistence type="inferred from homology"/>
<dbReference type="GO" id="GO:0045892">
    <property type="term" value="P:negative regulation of DNA-templated transcription"/>
    <property type="evidence" value="ECO:0007669"/>
    <property type="project" value="TreeGrafter"/>
</dbReference>
<dbReference type="InterPro" id="IPR043135">
    <property type="entry name" value="Fur_C"/>
</dbReference>
<evidence type="ECO:0000256" key="2">
    <source>
        <dbReference type="ARBA" id="ARBA00022491"/>
    </source>
</evidence>
<keyword evidence="6" id="KW-0804">Transcription</keyword>
<keyword evidence="2" id="KW-0678">Repressor</keyword>
<name>A0A6L5YP66_9FIRM</name>
<dbReference type="PANTHER" id="PTHR33202:SF7">
    <property type="entry name" value="FERRIC UPTAKE REGULATION PROTEIN"/>
    <property type="match status" value="1"/>
</dbReference>
<comment type="cofactor">
    <cofactor evidence="8">
        <name>Mn(2+)</name>
        <dbReference type="ChEBI" id="CHEBI:29035"/>
    </cofactor>
    <cofactor evidence="8">
        <name>Fe(2+)</name>
        <dbReference type="ChEBI" id="CHEBI:29033"/>
    </cofactor>
    <text evidence="8">Binds 1 Mn(2+) or Fe(2+) ion per subunit.</text>
</comment>
<dbReference type="EMBL" id="VUNI01000002">
    <property type="protein sequence ID" value="MST73769.1"/>
    <property type="molecule type" value="Genomic_DNA"/>
</dbReference>
<dbReference type="Gene3D" id="1.10.10.10">
    <property type="entry name" value="Winged helix-like DNA-binding domain superfamily/Winged helix DNA-binding domain"/>
    <property type="match status" value="1"/>
</dbReference>
<sequence length="128" mass="14584">MIKYSKQREVIKTNLANRYDHPTAETVYLDVKNEFPNISLGTVYRNLSLLTELGEIQKISTCMGPDRFDGNPAQHYHFLCRKCGCVMDIDLENQDYLDKAASEVFPGSIEGHSVQFYGVCPECMKNPQ</sequence>
<dbReference type="InterPro" id="IPR002481">
    <property type="entry name" value="FUR"/>
</dbReference>
<keyword evidence="10" id="KW-1185">Reference proteome</keyword>
<reference evidence="9 10" key="1">
    <citation type="submission" date="2019-08" db="EMBL/GenBank/DDBJ databases">
        <title>In-depth cultivation of the pig gut microbiome towards novel bacterial diversity and tailored functional studies.</title>
        <authorList>
            <person name="Wylensek D."/>
            <person name="Hitch T.C.A."/>
            <person name="Clavel T."/>
        </authorList>
    </citation>
    <scope>NUCLEOTIDE SEQUENCE [LARGE SCALE GENOMIC DNA]</scope>
    <source>
        <strain evidence="9 10">MUC/MUC-530-WT-4D</strain>
    </source>
</reference>
<feature type="binding site" evidence="8">
    <location>
        <position position="112"/>
    </location>
    <ligand>
        <name>Fe cation</name>
        <dbReference type="ChEBI" id="CHEBI:24875"/>
    </ligand>
</feature>
<organism evidence="9 10">
    <name type="scientific">Roseburia porci</name>
    <dbReference type="NCBI Taxonomy" id="2605790"/>
    <lineage>
        <taxon>Bacteria</taxon>
        <taxon>Bacillati</taxon>
        <taxon>Bacillota</taxon>
        <taxon>Clostridia</taxon>
        <taxon>Lachnospirales</taxon>
        <taxon>Lachnospiraceae</taxon>
        <taxon>Roseburia</taxon>
    </lineage>
</organism>
<dbReference type="SUPFAM" id="SSF46785">
    <property type="entry name" value="Winged helix' DNA-binding domain"/>
    <property type="match status" value="1"/>
</dbReference>
<dbReference type="AlphaFoldDB" id="A0A6L5YP66"/>
<keyword evidence="4" id="KW-0805">Transcription regulation</keyword>
<evidence type="ECO:0000256" key="3">
    <source>
        <dbReference type="ARBA" id="ARBA00022833"/>
    </source>
</evidence>
<dbReference type="GO" id="GO:0008270">
    <property type="term" value="F:zinc ion binding"/>
    <property type="evidence" value="ECO:0007669"/>
    <property type="project" value="TreeGrafter"/>
</dbReference>
<feature type="binding site" evidence="7">
    <location>
        <position position="80"/>
    </location>
    <ligand>
        <name>Zn(2+)</name>
        <dbReference type="ChEBI" id="CHEBI:29105"/>
    </ligand>
</feature>
<evidence type="ECO:0000256" key="6">
    <source>
        <dbReference type="ARBA" id="ARBA00023163"/>
    </source>
</evidence>
<evidence type="ECO:0000256" key="7">
    <source>
        <dbReference type="PIRSR" id="PIRSR602481-1"/>
    </source>
</evidence>
<dbReference type="Gene3D" id="3.30.1490.190">
    <property type="match status" value="1"/>
</dbReference>
<feature type="binding site" evidence="7">
    <location>
        <position position="123"/>
    </location>
    <ligand>
        <name>Zn(2+)</name>
        <dbReference type="ChEBI" id="CHEBI:29105"/>
    </ligand>
</feature>
<evidence type="ECO:0000256" key="1">
    <source>
        <dbReference type="ARBA" id="ARBA00007957"/>
    </source>
</evidence>
<evidence type="ECO:0000256" key="8">
    <source>
        <dbReference type="PIRSR" id="PIRSR602481-2"/>
    </source>
</evidence>
<dbReference type="Proteomes" id="UP000474024">
    <property type="component" value="Unassembled WGS sequence"/>
</dbReference>
<comment type="cofactor">
    <cofactor evidence="7">
        <name>Zn(2+)</name>
        <dbReference type="ChEBI" id="CHEBI:29105"/>
    </cofactor>
    <text evidence="7">Binds 1 zinc ion per subunit.</text>
</comment>